<evidence type="ECO:0000256" key="7">
    <source>
        <dbReference type="ARBA" id="ARBA00022737"/>
    </source>
</evidence>
<keyword evidence="10" id="KW-0325">Glycoprotein</keyword>
<dbReference type="GO" id="GO:0005886">
    <property type="term" value="C:plasma membrane"/>
    <property type="evidence" value="ECO:0007669"/>
    <property type="project" value="UniProtKB-SubCell"/>
</dbReference>
<evidence type="ECO:0000256" key="9">
    <source>
        <dbReference type="ARBA" id="ARBA00023136"/>
    </source>
</evidence>
<keyword evidence="4" id="KW-0433">Leucine-rich repeat</keyword>
<dbReference type="FunFam" id="3.80.10.10:FF:000111">
    <property type="entry name" value="LRR receptor-like serine/threonine-protein kinase ERECTA"/>
    <property type="match status" value="1"/>
</dbReference>
<dbReference type="PANTHER" id="PTHR48062:SF52">
    <property type="entry name" value="RECEPTOR-LIKE PROTEIN 8-RELATED"/>
    <property type="match status" value="1"/>
</dbReference>
<feature type="signal peptide" evidence="12">
    <location>
        <begin position="1"/>
        <end position="24"/>
    </location>
</feature>
<keyword evidence="15" id="KW-1185">Reference proteome</keyword>
<feature type="transmembrane region" description="Helical" evidence="11">
    <location>
        <begin position="961"/>
        <end position="984"/>
    </location>
</feature>
<keyword evidence="7" id="KW-0677">Repeat</keyword>
<dbReference type="Proteomes" id="UP001415857">
    <property type="component" value="Unassembled WGS sequence"/>
</dbReference>
<accession>A0AAP0N889</accession>
<dbReference type="Pfam" id="PF13855">
    <property type="entry name" value="LRR_8"/>
    <property type="match status" value="3"/>
</dbReference>
<evidence type="ECO:0000256" key="6">
    <source>
        <dbReference type="ARBA" id="ARBA00022729"/>
    </source>
</evidence>
<comment type="similarity">
    <text evidence="2">Belongs to the RLP family.</text>
</comment>
<keyword evidence="6 12" id="KW-0732">Signal</keyword>
<evidence type="ECO:0000313" key="14">
    <source>
        <dbReference type="EMBL" id="KAK9266499.1"/>
    </source>
</evidence>
<comment type="subcellular location">
    <subcellularLocation>
        <location evidence="1">Cell membrane</location>
        <topology evidence="1">Single-pass type I membrane protein</topology>
    </subcellularLocation>
</comment>
<evidence type="ECO:0000256" key="12">
    <source>
        <dbReference type="SAM" id="SignalP"/>
    </source>
</evidence>
<evidence type="ECO:0000256" key="4">
    <source>
        <dbReference type="ARBA" id="ARBA00022614"/>
    </source>
</evidence>
<reference evidence="14 15" key="1">
    <citation type="journal article" date="2024" name="Plant J.">
        <title>Genome sequences and population genomics reveal climatic adaptation and genomic divergence between two closely related sweetgum species.</title>
        <authorList>
            <person name="Xu W.Q."/>
            <person name="Ren C.Q."/>
            <person name="Zhang X.Y."/>
            <person name="Comes H.P."/>
            <person name="Liu X.H."/>
            <person name="Li Y.G."/>
            <person name="Kettle C.J."/>
            <person name="Jalonen R."/>
            <person name="Gaisberger H."/>
            <person name="Ma Y.Z."/>
            <person name="Qiu Y.X."/>
        </authorList>
    </citation>
    <scope>NUCLEOTIDE SEQUENCE [LARGE SCALE GENOMIC DNA]</scope>
    <source>
        <strain evidence="14">Hangzhou</strain>
    </source>
</reference>
<dbReference type="EMBL" id="JBBPBK010000122">
    <property type="protein sequence ID" value="KAK9266499.1"/>
    <property type="molecule type" value="Genomic_DNA"/>
</dbReference>
<proteinExistence type="inferred from homology"/>
<evidence type="ECO:0000259" key="13">
    <source>
        <dbReference type="Pfam" id="PF08263"/>
    </source>
</evidence>
<feature type="domain" description="Leucine-rich repeat-containing N-terminal plant-type" evidence="13">
    <location>
        <begin position="29"/>
        <end position="72"/>
    </location>
</feature>
<protein>
    <recommendedName>
        <fullName evidence="13">Leucine-rich repeat-containing N-terminal plant-type domain-containing protein</fullName>
    </recommendedName>
</protein>
<evidence type="ECO:0000256" key="2">
    <source>
        <dbReference type="ARBA" id="ARBA00009592"/>
    </source>
</evidence>
<dbReference type="Gene3D" id="3.80.10.10">
    <property type="entry name" value="Ribonuclease Inhibitor"/>
    <property type="match status" value="4"/>
</dbReference>
<evidence type="ECO:0000256" key="11">
    <source>
        <dbReference type="SAM" id="Phobius"/>
    </source>
</evidence>
<dbReference type="SUPFAM" id="SSF52058">
    <property type="entry name" value="L domain-like"/>
    <property type="match status" value="3"/>
</dbReference>
<dbReference type="InterPro" id="IPR051502">
    <property type="entry name" value="RLP_Defense_Trigger"/>
</dbReference>
<sequence length="1019" mass="114853">MEWASAKHLMLVVIVLLQIHGHKGCFEEERMGLLELKAFLKSESTTDTDQFLPSWVDDRESDCCSWERVTCNTTTGHVMDLSLNNTKQIEYSSYQREWSLNVSLFQPFKELQYLDLSMNKFIAIENEGFERLSILRNLEILNLDHNLFNNSVLPSLSALTSLKTLSLAGNRLEGSFPAQELSGLENLEMLDLSINELNSSQIMQDSKSLSKLSKLKHLDLSWNNFHKAILKDLVSFSNLEILDLSWNRFSGSIPPYLGALSSLKALSLSWNYLNGSLPSQGLCELKKLQELFLGSNEFDGMLPRCLNDLTSLRLIDLAQNQFTGDISSTAIPNLTSLEYIDLSHNRFKGSFSFSSLANHSKLEVVDFTCDNNEFEVETELSGWVPTFQLEVLLLPNCNLNKPTGEIPTFLLNQYNLRVIDLSHNNLTGYFPSWLLENNTRLQVLNLMNNSFMGQFHLPTYPHLNAYWIDVSDNQVGGLLQNTWEKVPYITHLNLSRNNFEGNIPTSFCDMTRLEVLDLSNNKFFGEVPKQLVAGCIGLRKLKLSNNSFHGHIFSEHFNLTQISGLFLDNNQFTGTLSSVISRSHLYALDVSNNYMSGDLQGWTGIIMGLGFLAMRNNSFKGQFPCELLPGKLLDLSHNSFSGSLPNCSYMIYSEIEHIYLQHNKFTGSIPKAFLSLSALLTLDIGDNLLSGNIPDLIGLSNLRVLVLRGNHLSGLIPHQLCQLNKISLMDLSKNSFSGSIPYCLNNITFGKIKAGEHVFVKEETTESSFPGLYTYESALYGAFSVSEDSEITGVQQGEVEFVTKYRPSTYKGDILNYMSGLDLSCNKLTGDIPHELGKLSGIHALNLSRNQLKGSIPSSFSNLTQIESLDLSYNNLSGQIPSELIDLYFLAVFTVAHNNLSGRVLDRKAQFGTFDNSSYDGNPFLCGLPLEKSCSTIDESQHWWTTSSEESEGKWYEIDPVVFSASFAASYIMFLLGVTALLYVNPHWRRRWFNFVEECFYSCYYFIVDTLYKLLAHLS</sequence>
<dbReference type="PANTHER" id="PTHR48062">
    <property type="entry name" value="RECEPTOR-LIKE PROTEIN 14"/>
    <property type="match status" value="1"/>
</dbReference>
<organism evidence="14 15">
    <name type="scientific">Liquidambar formosana</name>
    <name type="common">Formosan gum</name>
    <dbReference type="NCBI Taxonomy" id="63359"/>
    <lineage>
        <taxon>Eukaryota</taxon>
        <taxon>Viridiplantae</taxon>
        <taxon>Streptophyta</taxon>
        <taxon>Embryophyta</taxon>
        <taxon>Tracheophyta</taxon>
        <taxon>Spermatophyta</taxon>
        <taxon>Magnoliopsida</taxon>
        <taxon>eudicotyledons</taxon>
        <taxon>Gunneridae</taxon>
        <taxon>Pentapetalae</taxon>
        <taxon>Saxifragales</taxon>
        <taxon>Altingiaceae</taxon>
        <taxon>Liquidambar</taxon>
    </lineage>
</organism>
<dbReference type="InterPro" id="IPR013210">
    <property type="entry name" value="LRR_N_plant-typ"/>
</dbReference>
<evidence type="ECO:0000256" key="10">
    <source>
        <dbReference type="ARBA" id="ARBA00023180"/>
    </source>
</evidence>
<feature type="chain" id="PRO_5042888385" description="Leucine-rich repeat-containing N-terminal plant-type domain-containing protein" evidence="12">
    <location>
        <begin position="25"/>
        <end position="1019"/>
    </location>
</feature>
<dbReference type="SMART" id="SM00369">
    <property type="entry name" value="LRR_TYP"/>
    <property type="match status" value="11"/>
</dbReference>
<dbReference type="AlphaFoldDB" id="A0AAP0N889"/>
<evidence type="ECO:0000256" key="5">
    <source>
        <dbReference type="ARBA" id="ARBA00022692"/>
    </source>
</evidence>
<keyword evidence="3" id="KW-1003">Cell membrane</keyword>
<dbReference type="Pfam" id="PF08263">
    <property type="entry name" value="LRRNT_2"/>
    <property type="match status" value="1"/>
</dbReference>
<dbReference type="InterPro" id="IPR003591">
    <property type="entry name" value="Leu-rich_rpt_typical-subtyp"/>
</dbReference>
<dbReference type="FunFam" id="3.80.10.10:FF:000095">
    <property type="entry name" value="LRR receptor-like serine/threonine-protein kinase GSO1"/>
    <property type="match status" value="2"/>
</dbReference>
<dbReference type="SMART" id="SM00365">
    <property type="entry name" value="LRR_SD22"/>
    <property type="match status" value="7"/>
</dbReference>
<evidence type="ECO:0000256" key="1">
    <source>
        <dbReference type="ARBA" id="ARBA00004251"/>
    </source>
</evidence>
<evidence type="ECO:0000313" key="15">
    <source>
        <dbReference type="Proteomes" id="UP001415857"/>
    </source>
</evidence>
<keyword evidence="5 11" id="KW-0812">Transmembrane</keyword>
<comment type="caution">
    <text evidence="14">The sequence shown here is derived from an EMBL/GenBank/DDBJ whole genome shotgun (WGS) entry which is preliminary data.</text>
</comment>
<dbReference type="Pfam" id="PF00560">
    <property type="entry name" value="LRR_1"/>
    <property type="match status" value="4"/>
</dbReference>
<name>A0AAP0N889_LIQFO</name>
<dbReference type="InterPro" id="IPR032675">
    <property type="entry name" value="LRR_dom_sf"/>
</dbReference>
<gene>
    <name evidence="14" type="ORF">L1049_021529</name>
</gene>
<dbReference type="PRINTS" id="PR00019">
    <property type="entry name" value="LEURICHRPT"/>
</dbReference>
<evidence type="ECO:0000256" key="3">
    <source>
        <dbReference type="ARBA" id="ARBA00022475"/>
    </source>
</evidence>
<evidence type="ECO:0000256" key="8">
    <source>
        <dbReference type="ARBA" id="ARBA00022989"/>
    </source>
</evidence>
<keyword evidence="8 11" id="KW-1133">Transmembrane helix</keyword>
<dbReference type="InterPro" id="IPR001611">
    <property type="entry name" value="Leu-rich_rpt"/>
</dbReference>
<keyword evidence="9 11" id="KW-0472">Membrane</keyword>